<dbReference type="GO" id="GO:0016020">
    <property type="term" value="C:membrane"/>
    <property type="evidence" value="ECO:0007669"/>
    <property type="project" value="UniProtKB-UniRule"/>
</dbReference>
<dbReference type="Pfam" id="PF00691">
    <property type="entry name" value="OmpA"/>
    <property type="match status" value="1"/>
</dbReference>
<evidence type="ECO:0000256" key="2">
    <source>
        <dbReference type="SAM" id="SignalP"/>
    </source>
</evidence>
<dbReference type="CDD" id="cd07185">
    <property type="entry name" value="OmpA_C-like"/>
    <property type="match status" value="1"/>
</dbReference>
<evidence type="ECO:0000259" key="3">
    <source>
        <dbReference type="PROSITE" id="PS51123"/>
    </source>
</evidence>
<keyword evidence="2" id="KW-0732">Signal</keyword>
<name>A0A9D9HNT0_9SPIR</name>
<keyword evidence="1" id="KW-0472">Membrane</keyword>
<dbReference type="InterPro" id="IPR006665">
    <property type="entry name" value="OmpA-like"/>
</dbReference>
<evidence type="ECO:0000256" key="1">
    <source>
        <dbReference type="PROSITE-ProRule" id="PRU00473"/>
    </source>
</evidence>
<dbReference type="SUPFAM" id="SSF103088">
    <property type="entry name" value="OmpA-like"/>
    <property type="match status" value="1"/>
</dbReference>
<dbReference type="InterPro" id="IPR036737">
    <property type="entry name" value="OmpA-like_sf"/>
</dbReference>
<feature type="signal peptide" evidence="2">
    <location>
        <begin position="1"/>
        <end position="32"/>
    </location>
</feature>
<dbReference type="PANTHER" id="PTHR30329">
    <property type="entry name" value="STATOR ELEMENT OF FLAGELLAR MOTOR COMPLEX"/>
    <property type="match status" value="1"/>
</dbReference>
<gene>
    <name evidence="4" type="ORF">IAA81_04370</name>
</gene>
<dbReference type="Gene3D" id="3.30.1330.60">
    <property type="entry name" value="OmpA-like domain"/>
    <property type="match status" value="1"/>
</dbReference>
<protein>
    <submittedName>
        <fullName evidence="4">OmpA family protein</fullName>
    </submittedName>
</protein>
<dbReference type="EMBL" id="JADIMM010000063">
    <property type="protein sequence ID" value="MBO8457447.1"/>
    <property type="molecule type" value="Genomic_DNA"/>
</dbReference>
<feature type="chain" id="PRO_5039051547" evidence="2">
    <location>
        <begin position="33"/>
        <end position="418"/>
    </location>
</feature>
<dbReference type="PROSITE" id="PS51123">
    <property type="entry name" value="OMPA_2"/>
    <property type="match status" value="1"/>
</dbReference>
<organism evidence="4 5">
    <name type="scientific">Candidatus Gallitreponema excrementavium</name>
    <dbReference type="NCBI Taxonomy" id="2840840"/>
    <lineage>
        <taxon>Bacteria</taxon>
        <taxon>Pseudomonadati</taxon>
        <taxon>Spirochaetota</taxon>
        <taxon>Spirochaetia</taxon>
        <taxon>Spirochaetales</taxon>
        <taxon>Candidatus Gallitreponema</taxon>
    </lineage>
</organism>
<proteinExistence type="predicted"/>
<reference evidence="4" key="2">
    <citation type="journal article" date="2021" name="PeerJ">
        <title>Extensive microbial diversity within the chicken gut microbiome revealed by metagenomics and culture.</title>
        <authorList>
            <person name="Gilroy R."/>
            <person name="Ravi A."/>
            <person name="Getino M."/>
            <person name="Pursley I."/>
            <person name="Horton D.L."/>
            <person name="Alikhan N.F."/>
            <person name="Baker D."/>
            <person name="Gharbi K."/>
            <person name="Hall N."/>
            <person name="Watson M."/>
            <person name="Adriaenssens E.M."/>
            <person name="Foster-Nyarko E."/>
            <person name="Jarju S."/>
            <person name="Secka A."/>
            <person name="Antonio M."/>
            <person name="Oren A."/>
            <person name="Chaudhuri R.R."/>
            <person name="La Ragione R."/>
            <person name="Hildebrand F."/>
            <person name="Pallen M.J."/>
        </authorList>
    </citation>
    <scope>NUCLEOTIDE SEQUENCE</scope>
    <source>
        <strain evidence="4">10532</strain>
    </source>
</reference>
<evidence type="ECO:0000313" key="4">
    <source>
        <dbReference type="EMBL" id="MBO8457447.1"/>
    </source>
</evidence>
<reference evidence="4" key="1">
    <citation type="submission" date="2020-10" db="EMBL/GenBank/DDBJ databases">
        <authorList>
            <person name="Gilroy R."/>
        </authorList>
    </citation>
    <scope>NUCLEOTIDE SEQUENCE</scope>
    <source>
        <strain evidence="4">10532</strain>
    </source>
</reference>
<dbReference type="PANTHER" id="PTHR30329:SF21">
    <property type="entry name" value="LIPOPROTEIN YIAD-RELATED"/>
    <property type="match status" value="1"/>
</dbReference>
<feature type="domain" description="OmpA-like" evidence="3">
    <location>
        <begin position="301"/>
        <end position="418"/>
    </location>
</feature>
<dbReference type="Proteomes" id="UP000823638">
    <property type="component" value="Unassembled WGS sequence"/>
</dbReference>
<evidence type="ECO:0000313" key="5">
    <source>
        <dbReference type="Proteomes" id="UP000823638"/>
    </source>
</evidence>
<sequence>MNKFYNFSNKFFKLVKLAVLSFMFFMPLQKTIAVEFKYIYNTGDKYRILSNVDEDVYLNRKYVQKAEIVNRISVEVTGTQGASGTHKMISVTSEKTNPVAGNTGSYTWGEEYETIFSRDSRGVYTISDEYFMPVVRDIPVFPEGDIKPGFTWTYNGHEAHDFRRGFGIEKPYKIPFIAEYKYIGPEIVDGKELHKIQVEYNIEYTSPSTEIPDLMEISDFPLSTRGYSNQTIYWDEANGMPVFYNENFRIQMELASGNTLEYIGSAEARVIESTLQRKAAEEDIKEKITKLGIKDASVKSDEKGVTITLENIQFSPDSSVLLPSEKQKLENLILILNDYKDNELLITGHTALAGTKEERDKLSLERASAVAGYIIEKGNWEEKRIFSRGLGAQDPIGDNSNEEGRQLNRRVEITILEN</sequence>
<dbReference type="AlphaFoldDB" id="A0A9D9HNT0"/>
<comment type="caution">
    <text evidence="4">The sequence shown here is derived from an EMBL/GenBank/DDBJ whole genome shotgun (WGS) entry which is preliminary data.</text>
</comment>
<dbReference type="InterPro" id="IPR050330">
    <property type="entry name" value="Bact_OuterMem_StrucFunc"/>
</dbReference>
<accession>A0A9D9HNT0</accession>